<dbReference type="InterPro" id="IPR021149">
    <property type="entry name" value="OligosaccharylTrfase_OST3/OST6"/>
</dbReference>
<evidence type="ECO:0000256" key="5">
    <source>
        <dbReference type="ARBA" id="ARBA00023136"/>
    </source>
</evidence>
<evidence type="ECO:0000256" key="1">
    <source>
        <dbReference type="ARBA" id="ARBA00004141"/>
    </source>
</evidence>
<evidence type="ECO:0008006" key="9">
    <source>
        <dbReference type="Google" id="ProtNLM"/>
    </source>
</evidence>
<reference evidence="8" key="1">
    <citation type="submission" date="2011-02" db="EMBL/GenBank/DDBJ databases">
        <title>The Genome Sequence of Capsaspora owczarzaki ATCC 30864.</title>
        <authorList>
            <person name="Russ C."/>
            <person name="Cuomo C."/>
            <person name="Burger G."/>
            <person name="Gray M.W."/>
            <person name="Holland P.W.H."/>
            <person name="King N."/>
            <person name="Lang F.B.F."/>
            <person name="Roger A.J."/>
            <person name="Ruiz-Trillo I."/>
            <person name="Young S.K."/>
            <person name="Zeng Q."/>
            <person name="Gargeya S."/>
            <person name="Alvarado L."/>
            <person name="Berlin A."/>
            <person name="Chapman S.B."/>
            <person name="Chen Z."/>
            <person name="Freedman E."/>
            <person name="Gellesch M."/>
            <person name="Goldberg J."/>
            <person name="Griggs A."/>
            <person name="Gujja S."/>
            <person name="Heilman E."/>
            <person name="Heiman D."/>
            <person name="Howarth C."/>
            <person name="Mehta T."/>
            <person name="Neiman D."/>
            <person name="Pearson M."/>
            <person name="Roberts A."/>
            <person name="Saif S."/>
            <person name="Shea T."/>
            <person name="Shenoy N."/>
            <person name="Sisk P."/>
            <person name="Stolte C."/>
            <person name="Sykes S."/>
            <person name="White J."/>
            <person name="Yandava C."/>
            <person name="Haas B."/>
            <person name="Nusbaum C."/>
            <person name="Birren B."/>
        </authorList>
    </citation>
    <scope>NUCLEOTIDE SEQUENCE</scope>
    <source>
        <strain evidence="8">ATCC 30864</strain>
    </source>
</reference>
<dbReference type="EMBL" id="KE346375">
    <property type="protein sequence ID" value="KJE97865.1"/>
    <property type="molecule type" value="Genomic_DNA"/>
</dbReference>
<evidence type="ECO:0000256" key="2">
    <source>
        <dbReference type="ARBA" id="ARBA00009376"/>
    </source>
</evidence>
<protein>
    <recommendedName>
        <fullName evidence="9">Oligosaccharyltransferase complex subunit</fullName>
    </recommendedName>
</protein>
<dbReference type="OMA" id="CWIFMRM"/>
<dbReference type="OrthoDB" id="10256333at2759"/>
<dbReference type="GO" id="GO:0008250">
    <property type="term" value="C:oligosaccharyltransferase complex"/>
    <property type="evidence" value="ECO:0007669"/>
    <property type="project" value="InterPro"/>
</dbReference>
<sequence length="149" mass="16737">MLEALYSAPFSVLRAPNVKVRLPSVERPGAMTVFAVIFLSYWLVTAGIIYDIITETPSFGQTLDERGNVRPQPFLPYRINGQFIIEGITAAFMFALGAIGFIMFDRVNNKPMQKLERSIFLGVGSLCVFLSFVLCRVFIRMKLPGYLSD</sequence>
<evidence type="ECO:0000256" key="4">
    <source>
        <dbReference type="ARBA" id="ARBA00022989"/>
    </source>
</evidence>
<feature type="transmembrane region" description="Helical" evidence="6">
    <location>
        <begin position="29"/>
        <end position="53"/>
    </location>
</feature>
<evidence type="ECO:0000313" key="7">
    <source>
        <dbReference type="EMBL" id="KJE97865.1"/>
    </source>
</evidence>
<name>A0A0D2WXF5_CAPO3</name>
<keyword evidence="3 6" id="KW-0812">Transmembrane</keyword>
<organism evidence="7 8">
    <name type="scientific">Capsaspora owczarzaki (strain ATCC 30864)</name>
    <dbReference type="NCBI Taxonomy" id="595528"/>
    <lineage>
        <taxon>Eukaryota</taxon>
        <taxon>Filasterea</taxon>
        <taxon>Capsaspora</taxon>
    </lineage>
</organism>
<dbReference type="eggNOG" id="KOG3356">
    <property type="taxonomic scope" value="Eukaryota"/>
</dbReference>
<dbReference type="InParanoid" id="A0A0D2WXF5"/>
<dbReference type="STRING" id="595528.A0A0D2WXF5"/>
<dbReference type="PANTHER" id="PTHR13160:SF4">
    <property type="entry name" value="OLIGOSACCHARYLTRANSFERASE COMPLEX SUBUNIT OSTC"/>
    <property type="match status" value="1"/>
</dbReference>
<keyword evidence="4 6" id="KW-1133">Transmembrane helix</keyword>
<comment type="subcellular location">
    <subcellularLocation>
        <location evidence="1">Membrane</location>
        <topology evidence="1">Multi-pass membrane protein</topology>
    </subcellularLocation>
</comment>
<evidence type="ECO:0000256" key="6">
    <source>
        <dbReference type="SAM" id="Phobius"/>
    </source>
</evidence>
<dbReference type="PhylomeDB" id="A0A0D2WXF5"/>
<dbReference type="Pfam" id="PF04756">
    <property type="entry name" value="OST3_OST6"/>
    <property type="match status" value="1"/>
</dbReference>
<evidence type="ECO:0000256" key="3">
    <source>
        <dbReference type="ARBA" id="ARBA00022692"/>
    </source>
</evidence>
<dbReference type="Proteomes" id="UP000008743">
    <property type="component" value="Unassembled WGS sequence"/>
</dbReference>
<dbReference type="InterPro" id="IPR042416">
    <property type="entry name" value="OSTC"/>
</dbReference>
<feature type="transmembrane region" description="Helical" evidence="6">
    <location>
        <begin position="83"/>
        <end position="107"/>
    </location>
</feature>
<gene>
    <name evidence="7" type="ORF">CAOG_007944</name>
</gene>
<feature type="transmembrane region" description="Helical" evidence="6">
    <location>
        <begin position="119"/>
        <end position="139"/>
    </location>
</feature>
<dbReference type="AlphaFoldDB" id="A0A0D2WXF5"/>
<accession>A0A0D2WXF5</accession>
<keyword evidence="8" id="KW-1185">Reference proteome</keyword>
<dbReference type="PANTHER" id="PTHR13160">
    <property type="entry name" value="OLIGOSACCHARYLTRANSFERASE COMPLEX SUBUNIT OSTC"/>
    <property type="match status" value="1"/>
</dbReference>
<comment type="similarity">
    <text evidence="2">Belongs to the OSTC family.</text>
</comment>
<proteinExistence type="inferred from homology"/>
<keyword evidence="5 6" id="KW-0472">Membrane</keyword>
<dbReference type="RefSeq" id="XP_004343032.1">
    <property type="nucleotide sequence ID" value="XM_004342982.2"/>
</dbReference>
<evidence type="ECO:0000313" key="8">
    <source>
        <dbReference type="Proteomes" id="UP000008743"/>
    </source>
</evidence>